<name>E6U3L1_ETHHY</name>
<dbReference type="STRING" id="663278.Ethha_2094"/>
<organism evidence="2 3">
    <name type="scientific">Ethanoligenens harbinense (strain DSM 18485 / JCM 12961 / CGMCC 1.5033 / YUAN-3)</name>
    <dbReference type="NCBI Taxonomy" id="663278"/>
    <lineage>
        <taxon>Bacteria</taxon>
        <taxon>Bacillati</taxon>
        <taxon>Bacillota</taxon>
        <taxon>Clostridia</taxon>
        <taxon>Eubacteriales</taxon>
        <taxon>Oscillospiraceae</taxon>
        <taxon>Ethanoligenens</taxon>
    </lineage>
</organism>
<evidence type="ECO:0000256" key="1">
    <source>
        <dbReference type="ARBA" id="ARBA00022729"/>
    </source>
</evidence>
<dbReference type="PANTHER" id="PTHR30006:SF2">
    <property type="entry name" value="ABC TRANSPORTER SUBSTRATE-BINDING PROTEIN"/>
    <property type="match status" value="1"/>
</dbReference>
<evidence type="ECO:0000313" key="3">
    <source>
        <dbReference type="Proteomes" id="UP000001551"/>
    </source>
</evidence>
<dbReference type="SUPFAM" id="SSF53850">
    <property type="entry name" value="Periplasmic binding protein-like II"/>
    <property type="match status" value="1"/>
</dbReference>
<dbReference type="Gene3D" id="3.40.190.10">
    <property type="entry name" value="Periplasmic binding protein-like II"/>
    <property type="match status" value="2"/>
</dbReference>
<dbReference type="RefSeq" id="WP_013485959.1">
    <property type="nucleotide sequence ID" value="NC_014828.1"/>
</dbReference>
<dbReference type="HOGENOM" id="CLU_055408_0_0_9"/>
<dbReference type="eggNOG" id="COG1840">
    <property type="taxonomic scope" value="Bacteria"/>
</dbReference>
<dbReference type="AlphaFoldDB" id="E6U3L1"/>
<dbReference type="PANTHER" id="PTHR30006">
    <property type="entry name" value="THIAMINE-BINDING PERIPLASMIC PROTEIN-RELATED"/>
    <property type="match status" value="1"/>
</dbReference>
<keyword evidence="3" id="KW-1185">Reference proteome</keyword>
<dbReference type="EMBL" id="CP002400">
    <property type="protein sequence ID" value="ADU27611.1"/>
    <property type="molecule type" value="Genomic_DNA"/>
</dbReference>
<sequence>MADTRMISEILDESLPESGKLDFFGEAVCALKPAFREGYNAAAAVFRREQGRSLRSYLPAICGCDGIKGAENIHAVNEVETPDELPNVLMSFKFGDYFFSRFLSKFTGKGYFERLDLPVHPEFEQAGLRDPNGEFHIFSVMPTVMLVDKRMLGDRPVPHRWNDLLGPAFAGDVALPAAHGAVSTLLPLTLLRDHGEEGLAALRRAARGAMHSTDMIRDAGRTLKGPAVYVVAWFFAQACSSPDVEIVWPEDGALVEPTFLLVQRGQRKLYRPLVDAITGRELGAASAAHCYPAANPAVENDLPAGAAFNWLGWDFIRSAPLEDRIAAVKAFFDDLTA</sequence>
<dbReference type="KEGG" id="eha:Ethha_2094"/>
<proteinExistence type="predicted"/>
<dbReference type="Proteomes" id="UP000001551">
    <property type="component" value="Chromosome"/>
</dbReference>
<gene>
    <name evidence="2" type="ordered locus">Ethha_2094</name>
</gene>
<protein>
    <submittedName>
        <fullName evidence="2">Putative Fe3+ ABC transporter periplasmic protein</fullName>
    </submittedName>
</protein>
<dbReference type="Pfam" id="PF13343">
    <property type="entry name" value="SBP_bac_6"/>
    <property type="match status" value="1"/>
</dbReference>
<keyword evidence="1" id="KW-0732">Signal</keyword>
<accession>E6U3L1</accession>
<evidence type="ECO:0000313" key="2">
    <source>
        <dbReference type="EMBL" id="ADU27611.1"/>
    </source>
</evidence>
<reference evidence="2 3" key="1">
    <citation type="submission" date="2010-12" db="EMBL/GenBank/DDBJ databases">
        <title>Complete sequence of Ethanoligenens harbinense YUAN-3.</title>
        <authorList>
            <person name="Lucas S."/>
            <person name="Copeland A."/>
            <person name="Lapidus A."/>
            <person name="Cheng J.-F."/>
            <person name="Bruce D."/>
            <person name="Goodwin L."/>
            <person name="Pitluck S."/>
            <person name="Chertkov O."/>
            <person name="Misra M."/>
            <person name="Detter J.C."/>
            <person name="Han C."/>
            <person name="Tapia R."/>
            <person name="Land M."/>
            <person name="Hauser L."/>
            <person name="Jeffries C."/>
            <person name="Kyrpides N."/>
            <person name="Ivanova N."/>
            <person name="Mikhailova N."/>
            <person name="Wang A."/>
            <person name="Mouttaki H."/>
            <person name="He Z."/>
            <person name="Zhou J."/>
            <person name="Hemme C.L."/>
            <person name="Woyke T."/>
        </authorList>
    </citation>
    <scope>NUCLEOTIDE SEQUENCE [LARGE SCALE GENOMIC DNA]</scope>
    <source>
        <strain evidence="3">DSM 18485 / JCM 12961 / CGMCC 1.5033 / YUAN-3</strain>
    </source>
</reference>